<evidence type="ECO:0000313" key="2">
    <source>
        <dbReference type="EMBL" id="ETO30217.1"/>
    </source>
</evidence>
<keyword evidence="3" id="KW-1185">Reference proteome</keyword>
<feature type="compositionally biased region" description="Basic and acidic residues" evidence="1">
    <location>
        <begin position="76"/>
        <end position="87"/>
    </location>
</feature>
<evidence type="ECO:0000313" key="3">
    <source>
        <dbReference type="Proteomes" id="UP000023152"/>
    </source>
</evidence>
<name>X6NY47_RETFI</name>
<protein>
    <submittedName>
        <fullName evidence="2">Uncharacterized protein</fullName>
    </submittedName>
</protein>
<feature type="region of interest" description="Disordered" evidence="1">
    <location>
        <begin position="76"/>
        <end position="97"/>
    </location>
</feature>
<comment type="caution">
    <text evidence="2">The sequence shown here is derived from an EMBL/GenBank/DDBJ whole genome shotgun (WGS) entry which is preliminary data.</text>
</comment>
<evidence type="ECO:0000256" key="1">
    <source>
        <dbReference type="SAM" id="MobiDB-lite"/>
    </source>
</evidence>
<proteinExistence type="predicted"/>
<accession>X6NY47</accession>
<gene>
    <name evidence="2" type="ORF">RFI_06901</name>
</gene>
<dbReference type="AlphaFoldDB" id="X6NY47"/>
<dbReference type="Proteomes" id="UP000023152">
    <property type="component" value="Unassembled WGS sequence"/>
</dbReference>
<sequence>MNKNEDIEQPLMKKLKNHDFSLRYTLESINTSHPKANIHNIPNENTKKRFKFSIRLSVLLPKHLKFFLSIKKRVVKDRQRPKEKNSTEKTLPPEEIEYNEKKSQKIVAEFVRAFPHYKETLSQQFPLEWLAEDKNETTEKERVREVFKFSALSRSQREQLINEIFEKK</sequence>
<reference evidence="2 3" key="1">
    <citation type="journal article" date="2013" name="Curr. Biol.">
        <title>The Genome of the Foraminiferan Reticulomyxa filosa.</title>
        <authorList>
            <person name="Glockner G."/>
            <person name="Hulsmann N."/>
            <person name="Schleicher M."/>
            <person name="Noegel A.A."/>
            <person name="Eichinger L."/>
            <person name="Gallinger C."/>
            <person name="Pawlowski J."/>
            <person name="Sierra R."/>
            <person name="Euteneuer U."/>
            <person name="Pillet L."/>
            <person name="Moustafa A."/>
            <person name="Platzer M."/>
            <person name="Groth M."/>
            <person name="Szafranski K."/>
            <person name="Schliwa M."/>
        </authorList>
    </citation>
    <scope>NUCLEOTIDE SEQUENCE [LARGE SCALE GENOMIC DNA]</scope>
</reference>
<dbReference type="EMBL" id="ASPP01005613">
    <property type="protein sequence ID" value="ETO30217.1"/>
    <property type="molecule type" value="Genomic_DNA"/>
</dbReference>
<organism evidence="2 3">
    <name type="scientific">Reticulomyxa filosa</name>
    <dbReference type="NCBI Taxonomy" id="46433"/>
    <lineage>
        <taxon>Eukaryota</taxon>
        <taxon>Sar</taxon>
        <taxon>Rhizaria</taxon>
        <taxon>Retaria</taxon>
        <taxon>Foraminifera</taxon>
        <taxon>Monothalamids</taxon>
        <taxon>Reticulomyxidae</taxon>
        <taxon>Reticulomyxa</taxon>
    </lineage>
</organism>